<organism evidence="8 9">
    <name type="scientific">Streptomonospora alba</name>
    <dbReference type="NCBI Taxonomy" id="183763"/>
    <lineage>
        <taxon>Bacteria</taxon>
        <taxon>Bacillati</taxon>
        <taxon>Actinomycetota</taxon>
        <taxon>Actinomycetes</taxon>
        <taxon>Streptosporangiales</taxon>
        <taxon>Nocardiopsidaceae</taxon>
        <taxon>Streptomonospora</taxon>
    </lineage>
</organism>
<dbReference type="InterPro" id="IPR001100">
    <property type="entry name" value="Pyr_nuc-diS_OxRdtase"/>
</dbReference>
<feature type="binding site" evidence="4">
    <location>
        <position position="301"/>
    </location>
    <ligand>
        <name>FAD</name>
        <dbReference type="ChEBI" id="CHEBI:57692"/>
    </ligand>
</feature>
<dbReference type="Gene3D" id="3.30.390.30">
    <property type="match status" value="1"/>
</dbReference>
<dbReference type="GO" id="GO:0003955">
    <property type="term" value="F:NAD(P)H dehydrogenase (quinone) activity"/>
    <property type="evidence" value="ECO:0007669"/>
    <property type="project" value="TreeGrafter"/>
</dbReference>
<feature type="binding site" evidence="4">
    <location>
        <begin position="175"/>
        <end position="182"/>
    </location>
    <ligand>
        <name>NAD(+)</name>
        <dbReference type="ChEBI" id="CHEBI:57540"/>
    </ligand>
</feature>
<keyword evidence="4" id="KW-0520">NAD</keyword>
<accession>A0A0C2G8K5</accession>
<dbReference type="GO" id="GO:0050660">
    <property type="term" value="F:flavin adenine dinucleotide binding"/>
    <property type="evidence" value="ECO:0007669"/>
    <property type="project" value="TreeGrafter"/>
</dbReference>
<keyword evidence="3 4" id="KW-0274">FAD</keyword>
<dbReference type="EMBL" id="JROO01000009">
    <property type="protein sequence ID" value="KIH99728.1"/>
    <property type="molecule type" value="Genomic_DNA"/>
</dbReference>
<dbReference type="STRING" id="183763.LP52_05755"/>
<feature type="binding site" evidence="4">
    <location>
        <position position="52"/>
    </location>
    <ligand>
        <name>FAD</name>
        <dbReference type="ChEBI" id="CHEBI:57692"/>
    </ligand>
</feature>
<dbReference type="Proteomes" id="UP000031675">
    <property type="component" value="Unassembled WGS sequence"/>
</dbReference>
<dbReference type="InterPro" id="IPR004099">
    <property type="entry name" value="Pyr_nucl-diS_OxRdtase_dimer"/>
</dbReference>
<proteinExistence type="inferred from homology"/>
<evidence type="ECO:0000256" key="4">
    <source>
        <dbReference type="PIRSR" id="PIRSR000350-3"/>
    </source>
</evidence>
<evidence type="ECO:0000256" key="1">
    <source>
        <dbReference type="ARBA" id="ARBA00007532"/>
    </source>
</evidence>
<keyword evidence="9" id="KW-1185">Reference proteome</keyword>
<dbReference type="PRINTS" id="PR00411">
    <property type="entry name" value="PNDRDTASEI"/>
</dbReference>
<evidence type="ECO:0000259" key="6">
    <source>
        <dbReference type="Pfam" id="PF02852"/>
    </source>
</evidence>
<dbReference type="SUPFAM" id="SSF51905">
    <property type="entry name" value="FAD/NAD(P)-binding domain"/>
    <property type="match status" value="1"/>
</dbReference>
<feature type="domain" description="Pyridine nucleotide-disulphide oxidoreductase dimerisation" evidence="6">
    <location>
        <begin position="335"/>
        <end position="443"/>
    </location>
</feature>
<dbReference type="OrthoDB" id="3435382at2"/>
<dbReference type="RefSeq" id="WP_040271362.1">
    <property type="nucleotide sequence ID" value="NZ_JROO01000009.1"/>
</dbReference>
<feature type="binding site" evidence="4">
    <location>
        <position position="262"/>
    </location>
    <ligand>
        <name>NAD(+)</name>
        <dbReference type="ChEBI" id="CHEBI:57540"/>
    </ligand>
</feature>
<comment type="cofactor">
    <cofactor evidence="4">
        <name>FAD</name>
        <dbReference type="ChEBI" id="CHEBI:57692"/>
    </cofactor>
    <text evidence="4">Binds 1 FAD per subunit.</text>
</comment>
<dbReference type="SUPFAM" id="SSF55424">
    <property type="entry name" value="FAD/NAD-linked reductases, dimerisation (C-terminal) domain"/>
    <property type="match status" value="1"/>
</dbReference>
<dbReference type="InterPro" id="IPR016156">
    <property type="entry name" value="FAD/NAD-linked_Rdtase_dimer_sf"/>
</dbReference>
<feature type="disulfide bond" description="Redox-active" evidence="5">
    <location>
        <begin position="43"/>
        <end position="48"/>
    </location>
</feature>
<protein>
    <submittedName>
        <fullName evidence="8">Pyridine nucleotide-disulfide oxidoreductase</fullName>
    </submittedName>
</protein>
<name>A0A0C2G8K5_9ACTN</name>
<dbReference type="InterPro" id="IPR023753">
    <property type="entry name" value="FAD/NAD-binding_dom"/>
</dbReference>
<dbReference type="Gene3D" id="3.50.50.60">
    <property type="entry name" value="FAD/NAD(P)-binding domain"/>
    <property type="match status" value="2"/>
</dbReference>
<gene>
    <name evidence="8" type="ORF">LP52_05755</name>
</gene>
<dbReference type="Pfam" id="PF02852">
    <property type="entry name" value="Pyr_redox_dim"/>
    <property type="match status" value="1"/>
</dbReference>
<dbReference type="PIRSF" id="PIRSF000350">
    <property type="entry name" value="Mercury_reductase_MerA"/>
    <property type="match status" value="1"/>
</dbReference>
<evidence type="ECO:0000259" key="7">
    <source>
        <dbReference type="Pfam" id="PF07992"/>
    </source>
</evidence>
<evidence type="ECO:0000256" key="5">
    <source>
        <dbReference type="PIRSR" id="PIRSR000350-4"/>
    </source>
</evidence>
<comment type="similarity">
    <text evidence="1">Belongs to the class-I pyridine nucleotide-disulfide oxidoreductase family.</text>
</comment>
<dbReference type="InterPro" id="IPR036188">
    <property type="entry name" value="FAD/NAD-bd_sf"/>
</dbReference>
<feature type="domain" description="FAD/NAD(P)-binding" evidence="7">
    <location>
        <begin position="6"/>
        <end position="316"/>
    </location>
</feature>
<comment type="caution">
    <text evidence="8">The sequence shown here is derived from an EMBL/GenBank/DDBJ whole genome shotgun (WGS) entry which is preliminary data.</text>
</comment>
<evidence type="ECO:0000313" key="8">
    <source>
        <dbReference type="EMBL" id="KIH99728.1"/>
    </source>
</evidence>
<evidence type="ECO:0000256" key="2">
    <source>
        <dbReference type="ARBA" id="ARBA00022630"/>
    </source>
</evidence>
<dbReference type="PANTHER" id="PTHR43014">
    <property type="entry name" value="MERCURIC REDUCTASE"/>
    <property type="match status" value="1"/>
</dbReference>
<dbReference type="Pfam" id="PF07992">
    <property type="entry name" value="Pyr_redox_2"/>
    <property type="match status" value="1"/>
</dbReference>
<feature type="binding site" evidence="4">
    <location>
        <begin position="307"/>
        <end position="310"/>
    </location>
    <ligand>
        <name>FAD</name>
        <dbReference type="ChEBI" id="CHEBI:57692"/>
    </ligand>
</feature>
<reference evidence="9" key="1">
    <citation type="journal article" date="2015" name="Chem. Biol.">
        <title>Structure, bioactivity, and resistance mechanism of streptomonomicin, an unusual lasso Peptide from an understudied halophilic actinomycete.</title>
        <authorList>
            <person name="Metelev M."/>
            <person name="Tietz J.I."/>
            <person name="Melby J.O."/>
            <person name="Blair P.M."/>
            <person name="Zhu L."/>
            <person name="Livnat I."/>
            <person name="Severinov K."/>
            <person name="Mitchell D.A."/>
        </authorList>
    </citation>
    <scope>NUCLEOTIDE SEQUENCE [LARGE SCALE GENOMIC DNA]</scope>
    <source>
        <strain evidence="9">YIM 90003</strain>
    </source>
</reference>
<dbReference type="AlphaFoldDB" id="A0A0C2G8K5"/>
<dbReference type="PANTHER" id="PTHR43014:SF2">
    <property type="entry name" value="MERCURIC REDUCTASE"/>
    <property type="match status" value="1"/>
</dbReference>
<keyword evidence="2" id="KW-0285">Flavoprotein</keyword>
<keyword evidence="4" id="KW-0547">Nucleotide-binding</keyword>
<evidence type="ECO:0000256" key="3">
    <source>
        <dbReference type="ARBA" id="ARBA00022827"/>
    </source>
</evidence>
<feature type="binding site" evidence="4">
    <location>
        <begin position="138"/>
        <end position="140"/>
    </location>
    <ligand>
        <name>FAD</name>
        <dbReference type="ChEBI" id="CHEBI:57692"/>
    </ligand>
</feature>
<evidence type="ECO:0000313" key="9">
    <source>
        <dbReference type="Proteomes" id="UP000031675"/>
    </source>
</evidence>
<dbReference type="PRINTS" id="PR00368">
    <property type="entry name" value="FADPNR"/>
</dbReference>
<sequence length="451" mass="47827">MVNDQYDAVVIGMGPGGEVAASQLIKAGKRVAVVERELIGGECGYWACIPSKTLLRPLEAAAGAAGVAGLDGPHPDWAGMRSYRDTMIRHLDDSKQAEGYRSQGAAVFRGSAHLVDRDPWVVAVDGHRLTAEHVIVATGSSASKPPIEGLEEVEVWTNRQATTLEEIPGSAVVVGGSAVGVELGQFLARMGCSVTMVQRGPALMDREEPRVGELAAETLRGDGVDVRTGTAPRRAYRRGRESVLELDDGSEAVGDVVLLATGRSPRLEGLELDRVGVETGRRGLAVDERCRAAPGLWAVGDVTGVSMFTHVAKYQGRIVASNILGGDRTAEYTGVPRVVFADPEIAAVGLTAEQARKEGYDPVSAEVDLTEGLARPWTYETSPRGHAGVVADRTGRGLLGAWAVAPLAGEWIHTAALAVREGIGIDRLREGVFQFPTYSEGYMLAVEALDM</sequence>